<protein>
    <recommendedName>
        <fullName evidence="10">Regulator of SigK</fullName>
    </recommendedName>
    <alternativeName>
        <fullName evidence="9">Sigma-K anti-sigma factor RskA</fullName>
    </alternativeName>
</protein>
<evidence type="ECO:0000256" key="7">
    <source>
        <dbReference type="ARBA" id="ARBA00023136"/>
    </source>
</evidence>
<dbReference type="GO" id="GO:0006417">
    <property type="term" value="P:regulation of translation"/>
    <property type="evidence" value="ECO:0007669"/>
    <property type="project" value="TreeGrafter"/>
</dbReference>
<dbReference type="InterPro" id="IPR018764">
    <property type="entry name" value="RskA_C"/>
</dbReference>
<keyword evidence="7 11" id="KW-0472">Membrane</keyword>
<evidence type="ECO:0000256" key="5">
    <source>
        <dbReference type="ARBA" id="ARBA00022989"/>
    </source>
</evidence>
<feature type="transmembrane region" description="Helical" evidence="11">
    <location>
        <begin position="96"/>
        <end position="117"/>
    </location>
</feature>
<evidence type="ECO:0000256" key="4">
    <source>
        <dbReference type="ARBA" id="ARBA00022692"/>
    </source>
</evidence>
<evidence type="ECO:0000313" key="14">
    <source>
        <dbReference type="EMBL" id="MBB1156418.1"/>
    </source>
</evidence>
<sequence length="253" mass="26304">MTSPEMHTLAGAYALDALSEVERAQFRRHLEQCEACAQEVRELSETAARLGAAMDEQPPSGLKDRVLAEMRTTRQLPPLTGSGEPRLRGPRRWPMLIAAAAAVVGLALAGVFGGIALHTSSQLNSAQSELDAARERYLPVAELLTAPDSQTSHVASPRGGGGTVVVSRKLDRVMFMQSGLPPVQSGQVYEAWLMGPDLAPRPAGLLPGGPSGSLVVADGLAGAQQFAVSVEQAGGSPSGKPSKDVVLVASVPA</sequence>
<feature type="domain" description="Anti-sigma K factor RskA C-terminal" evidence="12">
    <location>
        <begin position="97"/>
        <end position="243"/>
    </location>
</feature>
<evidence type="ECO:0000256" key="6">
    <source>
        <dbReference type="ARBA" id="ARBA00023015"/>
    </source>
</evidence>
<gene>
    <name evidence="14" type="ORF">H4281_24970</name>
</gene>
<comment type="caution">
    <text evidence="14">The sequence shown here is derived from an EMBL/GenBank/DDBJ whole genome shotgun (WGS) entry which is preliminary data.</text>
</comment>
<evidence type="ECO:0000256" key="3">
    <source>
        <dbReference type="ARBA" id="ARBA00022475"/>
    </source>
</evidence>
<dbReference type="PANTHER" id="PTHR37461:SF1">
    <property type="entry name" value="ANTI-SIGMA-K FACTOR RSKA"/>
    <property type="match status" value="1"/>
</dbReference>
<feature type="domain" description="Anti-sigma-K factor RskA N-terminal" evidence="13">
    <location>
        <begin position="7"/>
        <end position="48"/>
    </location>
</feature>
<dbReference type="InterPro" id="IPR053877">
    <property type="entry name" value="RskA_N"/>
</dbReference>
<evidence type="ECO:0000256" key="11">
    <source>
        <dbReference type="SAM" id="Phobius"/>
    </source>
</evidence>
<dbReference type="AlphaFoldDB" id="A0A7W3ZD10"/>
<keyword evidence="5 11" id="KW-1133">Transmembrane helix</keyword>
<dbReference type="Proteomes" id="UP000526734">
    <property type="component" value="Unassembled WGS sequence"/>
</dbReference>
<dbReference type="GO" id="GO:0005886">
    <property type="term" value="C:plasma membrane"/>
    <property type="evidence" value="ECO:0007669"/>
    <property type="project" value="UniProtKB-SubCell"/>
</dbReference>
<dbReference type="Gene3D" id="1.10.10.1320">
    <property type="entry name" value="Anti-sigma factor, zinc-finger domain"/>
    <property type="match status" value="1"/>
</dbReference>
<keyword evidence="4 11" id="KW-0812">Transmembrane</keyword>
<dbReference type="Pfam" id="PF22618">
    <property type="entry name" value="RskA_N"/>
    <property type="match status" value="1"/>
</dbReference>
<dbReference type="PANTHER" id="PTHR37461">
    <property type="entry name" value="ANTI-SIGMA-K FACTOR RSKA"/>
    <property type="match status" value="1"/>
</dbReference>
<proteinExistence type="predicted"/>
<dbReference type="EMBL" id="JACGZW010000008">
    <property type="protein sequence ID" value="MBB1156418.1"/>
    <property type="molecule type" value="Genomic_DNA"/>
</dbReference>
<dbReference type="InterPro" id="IPR051474">
    <property type="entry name" value="Anti-sigma-K/W_factor"/>
</dbReference>
<keyword evidence="6" id="KW-0805">Transcription regulation</keyword>
<evidence type="ECO:0000259" key="13">
    <source>
        <dbReference type="Pfam" id="PF22618"/>
    </source>
</evidence>
<keyword evidence="3" id="KW-1003">Cell membrane</keyword>
<dbReference type="RefSeq" id="WP_182893359.1">
    <property type="nucleotide sequence ID" value="NZ_JACGZW010000008.1"/>
</dbReference>
<evidence type="ECO:0000256" key="2">
    <source>
        <dbReference type="ARBA" id="ARBA00004236"/>
    </source>
</evidence>
<dbReference type="InterPro" id="IPR041916">
    <property type="entry name" value="Anti_sigma_zinc_sf"/>
</dbReference>
<evidence type="ECO:0000256" key="8">
    <source>
        <dbReference type="ARBA" id="ARBA00023163"/>
    </source>
</evidence>
<accession>A0A7W3ZD10</accession>
<organism evidence="14 15">
    <name type="scientific">Amycolatopsis dendrobii</name>
    <dbReference type="NCBI Taxonomy" id="2760662"/>
    <lineage>
        <taxon>Bacteria</taxon>
        <taxon>Bacillati</taxon>
        <taxon>Actinomycetota</taxon>
        <taxon>Actinomycetes</taxon>
        <taxon>Pseudonocardiales</taxon>
        <taxon>Pseudonocardiaceae</taxon>
        <taxon>Amycolatopsis</taxon>
    </lineage>
</organism>
<evidence type="ECO:0000259" key="12">
    <source>
        <dbReference type="Pfam" id="PF10099"/>
    </source>
</evidence>
<keyword evidence="15" id="KW-1185">Reference proteome</keyword>
<evidence type="ECO:0000256" key="1">
    <source>
        <dbReference type="ARBA" id="ARBA00004167"/>
    </source>
</evidence>
<evidence type="ECO:0000256" key="10">
    <source>
        <dbReference type="ARBA" id="ARBA00030803"/>
    </source>
</evidence>
<name>A0A7W3ZD10_9PSEU</name>
<reference evidence="14 15" key="1">
    <citation type="submission" date="2020-08" db="EMBL/GenBank/DDBJ databases">
        <title>Amycolatopsis sp. nov. DR6-1 isolated from Dendrobium heterocarpum.</title>
        <authorList>
            <person name="Tedsree N."/>
            <person name="Kuncharoen N."/>
            <person name="Likhitwitayawuid K."/>
            <person name="Tanasupawat S."/>
        </authorList>
    </citation>
    <scope>NUCLEOTIDE SEQUENCE [LARGE SCALE GENOMIC DNA]</scope>
    <source>
        <strain evidence="14 15">DR6-1</strain>
    </source>
</reference>
<evidence type="ECO:0000256" key="9">
    <source>
        <dbReference type="ARBA" id="ARBA00029829"/>
    </source>
</evidence>
<evidence type="ECO:0000313" key="15">
    <source>
        <dbReference type="Proteomes" id="UP000526734"/>
    </source>
</evidence>
<keyword evidence="8" id="KW-0804">Transcription</keyword>
<dbReference type="GO" id="GO:0016989">
    <property type="term" value="F:sigma factor antagonist activity"/>
    <property type="evidence" value="ECO:0007669"/>
    <property type="project" value="TreeGrafter"/>
</dbReference>
<dbReference type="Pfam" id="PF10099">
    <property type="entry name" value="RskA_C"/>
    <property type="match status" value="1"/>
</dbReference>
<comment type="subcellular location">
    <subcellularLocation>
        <location evidence="2">Cell membrane</location>
    </subcellularLocation>
    <subcellularLocation>
        <location evidence="1">Membrane</location>
        <topology evidence="1">Single-pass membrane protein</topology>
    </subcellularLocation>
</comment>